<dbReference type="EMBL" id="JASCZI010151048">
    <property type="protein sequence ID" value="MED6167853.1"/>
    <property type="molecule type" value="Genomic_DNA"/>
</dbReference>
<proteinExistence type="predicted"/>
<protein>
    <submittedName>
        <fullName evidence="2">Uncharacterized protein</fullName>
    </submittedName>
</protein>
<reference evidence="2 3" key="1">
    <citation type="journal article" date="2023" name="Plants (Basel)">
        <title>Bridging the Gap: Combining Genomics and Transcriptomics Approaches to Understand Stylosanthes scabra, an Orphan Legume from the Brazilian Caatinga.</title>
        <authorList>
            <person name="Ferreira-Neto J.R.C."/>
            <person name="da Silva M.D."/>
            <person name="Binneck E."/>
            <person name="de Melo N.F."/>
            <person name="da Silva R.H."/>
            <person name="de Melo A.L.T.M."/>
            <person name="Pandolfi V."/>
            <person name="Bustamante F.O."/>
            <person name="Brasileiro-Vidal A.C."/>
            <person name="Benko-Iseppon A.M."/>
        </authorList>
    </citation>
    <scope>NUCLEOTIDE SEQUENCE [LARGE SCALE GENOMIC DNA]</scope>
    <source>
        <tissue evidence="2">Leaves</tissue>
    </source>
</reference>
<keyword evidence="3" id="KW-1185">Reference proteome</keyword>
<feature type="compositionally biased region" description="Acidic residues" evidence="1">
    <location>
        <begin position="57"/>
        <end position="70"/>
    </location>
</feature>
<accession>A0ABU6V7F7</accession>
<name>A0ABU6V7F7_9FABA</name>
<evidence type="ECO:0000256" key="1">
    <source>
        <dbReference type="SAM" id="MobiDB-lite"/>
    </source>
</evidence>
<comment type="caution">
    <text evidence="2">The sequence shown here is derived from an EMBL/GenBank/DDBJ whole genome shotgun (WGS) entry which is preliminary data.</text>
</comment>
<evidence type="ECO:0000313" key="2">
    <source>
        <dbReference type="EMBL" id="MED6167853.1"/>
    </source>
</evidence>
<gene>
    <name evidence="2" type="ORF">PIB30_006501</name>
</gene>
<organism evidence="2 3">
    <name type="scientific">Stylosanthes scabra</name>
    <dbReference type="NCBI Taxonomy" id="79078"/>
    <lineage>
        <taxon>Eukaryota</taxon>
        <taxon>Viridiplantae</taxon>
        <taxon>Streptophyta</taxon>
        <taxon>Embryophyta</taxon>
        <taxon>Tracheophyta</taxon>
        <taxon>Spermatophyta</taxon>
        <taxon>Magnoliopsida</taxon>
        <taxon>eudicotyledons</taxon>
        <taxon>Gunneridae</taxon>
        <taxon>Pentapetalae</taxon>
        <taxon>rosids</taxon>
        <taxon>fabids</taxon>
        <taxon>Fabales</taxon>
        <taxon>Fabaceae</taxon>
        <taxon>Papilionoideae</taxon>
        <taxon>50 kb inversion clade</taxon>
        <taxon>dalbergioids sensu lato</taxon>
        <taxon>Dalbergieae</taxon>
        <taxon>Pterocarpus clade</taxon>
        <taxon>Stylosanthes</taxon>
    </lineage>
</organism>
<feature type="compositionally biased region" description="Basic and acidic residues" evidence="1">
    <location>
        <begin position="71"/>
        <end position="95"/>
    </location>
</feature>
<dbReference type="Proteomes" id="UP001341840">
    <property type="component" value="Unassembled WGS sequence"/>
</dbReference>
<feature type="region of interest" description="Disordered" evidence="1">
    <location>
        <begin position="1"/>
        <end position="106"/>
    </location>
</feature>
<sequence>MRARLLRQPEIDSETTKSQSEQEIAASEIQEKKEVEENANPVSTHPFIIDPKSQAEADWENSTEILDPDQAEFHHLDPDPDLIKDEHREEAKADFKSQLQPQINPEDELKCNKQKFTPNADPDSTSNLAMNSTTTQPFNFTRSFHQSTRADNEIDMEDKKLEENLDLQLDHSDLEANLAATENAIIGVEVNAIAKEEGEDTANDDGLSWVQSHNKDNSNSWVHRNDEVVVSVERKVEAICIAPKEVEGATRLPPEPPDPNSVMVVTAEAKSRRDEGRTEVVPAASHSGAVDDFVAEGNRRTLVALVEGDATVRARLLRDSAASLGGCASMESPQ</sequence>
<evidence type="ECO:0000313" key="3">
    <source>
        <dbReference type="Proteomes" id="UP001341840"/>
    </source>
</evidence>